<keyword evidence="2" id="KW-0862">Zinc</keyword>
<dbReference type="Pfam" id="PF00589">
    <property type="entry name" value="Phage_integrase"/>
    <property type="match status" value="1"/>
</dbReference>
<dbReference type="InterPro" id="IPR001878">
    <property type="entry name" value="Znf_CCHC"/>
</dbReference>
<dbReference type="Proteomes" id="UP000005239">
    <property type="component" value="Unassembled WGS sequence"/>
</dbReference>
<reference evidence="6" key="2">
    <citation type="submission" date="2022-06" db="UniProtKB">
        <authorList>
            <consortium name="EnsemblMetazoa"/>
        </authorList>
    </citation>
    <scope>IDENTIFICATION</scope>
    <source>
        <strain evidence="6">PS312</strain>
    </source>
</reference>
<dbReference type="SUPFAM" id="SSF56349">
    <property type="entry name" value="DNA breaking-rejoining enzymes"/>
    <property type="match status" value="1"/>
</dbReference>
<dbReference type="Gene3D" id="1.10.443.10">
    <property type="entry name" value="Intergrase catalytic core"/>
    <property type="match status" value="1"/>
</dbReference>
<dbReference type="PANTHER" id="PTHR33435">
    <property type="entry name" value="PROTEIN CBG21870-RELATED"/>
    <property type="match status" value="1"/>
</dbReference>
<reference evidence="7" key="1">
    <citation type="journal article" date="2008" name="Nat. Genet.">
        <title>The Pristionchus pacificus genome provides a unique perspective on nematode lifestyle and parasitism.</title>
        <authorList>
            <person name="Dieterich C."/>
            <person name="Clifton S.W."/>
            <person name="Schuster L.N."/>
            <person name="Chinwalla A."/>
            <person name="Delehaunty K."/>
            <person name="Dinkelacker I."/>
            <person name="Fulton L."/>
            <person name="Fulton R."/>
            <person name="Godfrey J."/>
            <person name="Minx P."/>
            <person name="Mitreva M."/>
            <person name="Roeseler W."/>
            <person name="Tian H."/>
            <person name="Witte H."/>
            <person name="Yang S.P."/>
            <person name="Wilson R.K."/>
            <person name="Sommer R.J."/>
        </authorList>
    </citation>
    <scope>NUCLEOTIDE SEQUENCE [LARGE SCALE GENOMIC DNA]</scope>
    <source>
        <strain evidence="7">PS312</strain>
    </source>
</reference>
<keyword evidence="2" id="KW-0863">Zinc-finger</keyword>
<sequence length="1504" mass="164237">MGDSSLPASTRTADLLAGSPDAQSVETLLNTLIKMSSPAPSHTAPSLSRQGFQKQAEFNCGILNLLEQAKRDPTQIDSAIDAIKERNSLLIMADKNPRLLEAVETAKTFERTASGSSPLVQAMLIAQSLNQGGDSRKRKASSPPPSISQPFRQRASAFGAAGAQSYFRPPSVLAYQPRFSPPGGNQVNAQAIGPCFGCGQYGHIRPQCRSVTPLFLSVRKNLEFWQKIGSSPFALGVIDEGYRLNFITQPESINYLYADNRQSAKREAEFVSEEVTRLLESRAIEYCANPKVVSPLAVVQGDPACLLTRALLHCISSAQKSGSPLNSRIPLSFDEKGEVDQWLRELKNRAVRSFFSPPWQFDLLVQTDASASGLGVVVKREDVINVKESVPIGKGRVKYYERITLRSLLWCVPPPSLLCQTLAWLRGARAKGVLGVPYWTSLPVFPSLFPPTHTPPFVIDYLMFPVGTHILNPGSYDQGPFSRPFMDSPFCLILSFVMGDSSLPASTRTADLLAGSPDAQSVETLLNTLIKMSSPAPSHTAPSLSRQGFQKQAEFNCGILNLLEQAKRDPTQIDSAIDAIKERNSLLIMADKNPRLLEAVETAKTFERTASGSSPLVQAMLIAQSLNQGGDSRKRKASSPPPSISQPFRQRASAFGAAGAQSYFRPPSVLAYQPRFSPPGGNQVNAQAIGPCFGCGQYGHIRPQCRSVTPLFLSVRKNLEFWQKIGSSPFALGVIDEGYRLNFITQPESINYLHADNRQSAKREAEFVSEEVTRLLESRAIEYCANPKVVSPLAVVQGDPACLLTRALLHCISSAQKLRSLLWCVPPPSLLCQTLAWLRGARAKGVLGVPYWTSLPVFPSLFPPTHTPPFVIDYLMFPVGTHILNPGSYDQGPFSRPFMDSPFCLILVDFTNSTYTRTADLLAGSPDAQSVETLLNTLIKMSSPAPSHTAPSLSRQGFQKQAEFNCGILNLLEQAKRDPTQIDSAIDAIKERNSLLIMADKNPRLLEAVETAKTFERTASGSSPLVQAMLIAQSLNQGGDSRKRKASSPPPSISQPFRQRASAFGAAGAQSYFRPPSVLAYQPRFSPPGGNQVNAQAIGPCFGCGQYGHIRPQCRSVTHNRQSAKREAEFVSEEVTRLLESRAIEYCANPKVVSPLAVVQGDPACLLTRALLHCISSAQKSGSPLNSRIPLSFDEKGSAGESLRNISDVIKRCDPSLMTVFTNSIENAKAQSTMRAYKGSFAKLRDYARERGLDPACPTSLVIFSLKKIQEGRAISSLRTLSASFSHFVASPPPFISQILSHLHLSTRRKYSVSHHANVPRSHIDSFVLFANGCPNDVACIRTALGASISFCALLRVSELLALKWDDLTWSNRLLRVSVNKAKNDQFALGRETFVAVDDDSPTLALFHHYRSVVPVSPWLFPSLSNPEVPIKSDTFRQDLALLCFKTGIDKITPHQLRAGGAMESIRRGTSIEEVQRRGRWNSAAGLSPYLSDTIESQGGALPL</sequence>
<dbReference type="PROSITE" id="PS51898">
    <property type="entry name" value="TYR_RECOMBINASE"/>
    <property type="match status" value="1"/>
</dbReference>
<dbReference type="GO" id="GO:0008270">
    <property type="term" value="F:zinc ion binding"/>
    <property type="evidence" value="ECO:0007669"/>
    <property type="project" value="UniProtKB-KW"/>
</dbReference>
<dbReference type="PANTHER" id="PTHR33435:SF3">
    <property type="entry name" value="PROTEIN CBG21870"/>
    <property type="match status" value="1"/>
</dbReference>
<dbReference type="CDD" id="cd00397">
    <property type="entry name" value="DNA_BRE_C"/>
    <property type="match status" value="1"/>
</dbReference>
<protein>
    <recommendedName>
        <fullName evidence="8">CCHC-type domain-containing protein</fullName>
    </recommendedName>
</protein>
<dbReference type="GO" id="GO:0006310">
    <property type="term" value="P:DNA recombination"/>
    <property type="evidence" value="ECO:0007669"/>
    <property type="project" value="UniProtKB-KW"/>
</dbReference>
<evidence type="ECO:0000313" key="7">
    <source>
        <dbReference type="Proteomes" id="UP000005239"/>
    </source>
</evidence>
<evidence type="ECO:0000256" key="2">
    <source>
        <dbReference type="PROSITE-ProRule" id="PRU00047"/>
    </source>
</evidence>
<feature type="region of interest" description="Disordered" evidence="3">
    <location>
        <begin position="628"/>
        <end position="649"/>
    </location>
</feature>
<gene>
    <name evidence="6" type="primary">WBGene00115886</name>
</gene>
<dbReference type="SMART" id="SM00343">
    <property type="entry name" value="ZnF_C2HC"/>
    <property type="match status" value="3"/>
</dbReference>
<keyword evidence="1" id="KW-0233">DNA recombination</keyword>
<evidence type="ECO:0008006" key="8">
    <source>
        <dbReference type="Google" id="ProtNLM"/>
    </source>
</evidence>
<evidence type="ECO:0000259" key="5">
    <source>
        <dbReference type="PROSITE" id="PS51898"/>
    </source>
</evidence>
<feature type="domain" description="Tyr recombinase" evidence="5">
    <location>
        <begin position="1317"/>
        <end position="1503"/>
    </location>
</feature>
<feature type="domain" description="CCHC-type" evidence="4">
    <location>
        <begin position="1101"/>
        <end position="1116"/>
    </location>
</feature>
<feature type="region of interest" description="Disordered" evidence="3">
    <location>
        <begin position="131"/>
        <end position="152"/>
    </location>
</feature>
<dbReference type="InterPro" id="IPR013762">
    <property type="entry name" value="Integrase-like_cat_sf"/>
</dbReference>
<dbReference type="EnsemblMetazoa" id="PPA26332.1">
    <property type="protein sequence ID" value="PPA26332.1"/>
    <property type="gene ID" value="WBGene00115886"/>
</dbReference>
<dbReference type="GO" id="GO:0003677">
    <property type="term" value="F:DNA binding"/>
    <property type="evidence" value="ECO:0007669"/>
    <property type="project" value="InterPro"/>
</dbReference>
<accession>A0A8R1UI09</accession>
<dbReference type="InterPro" id="IPR011010">
    <property type="entry name" value="DNA_brk_join_enz"/>
</dbReference>
<proteinExistence type="predicted"/>
<dbReference type="GO" id="GO:0015074">
    <property type="term" value="P:DNA integration"/>
    <property type="evidence" value="ECO:0007669"/>
    <property type="project" value="InterPro"/>
</dbReference>
<keyword evidence="2" id="KW-0479">Metal-binding</keyword>
<feature type="region of interest" description="Disordered" evidence="3">
    <location>
        <begin position="1036"/>
        <end position="1058"/>
    </location>
</feature>
<evidence type="ECO:0000256" key="3">
    <source>
        <dbReference type="SAM" id="MobiDB-lite"/>
    </source>
</evidence>
<evidence type="ECO:0000259" key="4">
    <source>
        <dbReference type="PROSITE" id="PS50158"/>
    </source>
</evidence>
<dbReference type="PROSITE" id="PS50158">
    <property type="entry name" value="ZF_CCHC"/>
    <property type="match status" value="3"/>
</dbReference>
<organism evidence="6 7">
    <name type="scientific">Pristionchus pacificus</name>
    <name type="common">Parasitic nematode worm</name>
    <dbReference type="NCBI Taxonomy" id="54126"/>
    <lineage>
        <taxon>Eukaryota</taxon>
        <taxon>Metazoa</taxon>
        <taxon>Ecdysozoa</taxon>
        <taxon>Nematoda</taxon>
        <taxon>Chromadorea</taxon>
        <taxon>Rhabditida</taxon>
        <taxon>Rhabditina</taxon>
        <taxon>Diplogasteromorpha</taxon>
        <taxon>Diplogasteroidea</taxon>
        <taxon>Neodiplogasteridae</taxon>
        <taxon>Pristionchus</taxon>
    </lineage>
</organism>
<dbReference type="InterPro" id="IPR002104">
    <property type="entry name" value="Integrase_catalytic"/>
</dbReference>
<name>A0A8R1UI09_PRIPA</name>
<evidence type="ECO:0000256" key="1">
    <source>
        <dbReference type="ARBA" id="ARBA00023172"/>
    </source>
</evidence>
<evidence type="ECO:0000313" key="6">
    <source>
        <dbReference type="EnsemblMetazoa" id="PPA26332.1"/>
    </source>
</evidence>
<feature type="domain" description="CCHC-type" evidence="4">
    <location>
        <begin position="692"/>
        <end position="707"/>
    </location>
</feature>
<feature type="domain" description="CCHC-type" evidence="4">
    <location>
        <begin position="195"/>
        <end position="210"/>
    </location>
</feature>
<keyword evidence="7" id="KW-1185">Reference proteome</keyword>